<dbReference type="SUPFAM" id="SSF52540">
    <property type="entry name" value="P-loop containing nucleoside triphosphate hydrolases"/>
    <property type="match status" value="1"/>
</dbReference>
<dbReference type="EMBL" id="CAXITT010000006">
    <property type="protein sequence ID" value="CAL1526491.1"/>
    <property type="molecule type" value="Genomic_DNA"/>
</dbReference>
<dbReference type="InterPro" id="IPR045058">
    <property type="entry name" value="GIMA/IAN/Toc"/>
</dbReference>
<evidence type="ECO:0000256" key="2">
    <source>
        <dbReference type="ARBA" id="ARBA00022741"/>
    </source>
</evidence>
<dbReference type="PANTHER" id="PTHR10903:SF184">
    <property type="entry name" value="GTP-BINDING PROTEIN A"/>
    <property type="match status" value="1"/>
</dbReference>
<dbReference type="InterPro" id="IPR027417">
    <property type="entry name" value="P-loop_NTPase"/>
</dbReference>
<gene>
    <name evidence="5" type="ORF">GSLYS_00000668001</name>
</gene>
<dbReference type="PANTHER" id="PTHR10903">
    <property type="entry name" value="GTPASE, IMAP FAMILY MEMBER-RELATED"/>
    <property type="match status" value="1"/>
</dbReference>
<accession>A0AAV2GZI0</accession>
<keyword evidence="3" id="KW-0342">GTP-binding</keyword>
<proteinExistence type="inferred from homology"/>
<dbReference type="PROSITE" id="PS51720">
    <property type="entry name" value="G_AIG1"/>
    <property type="match status" value="1"/>
</dbReference>
<keyword evidence="2" id="KW-0547">Nucleotide-binding</keyword>
<feature type="domain" description="AIG1-type G" evidence="4">
    <location>
        <begin position="4"/>
        <end position="216"/>
    </location>
</feature>
<reference evidence="5 6" key="1">
    <citation type="submission" date="2024-04" db="EMBL/GenBank/DDBJ databases">
        <authorList>
            <consortium name="Genoscope - CEA"/>
            <person name="William W."/>
        </authorList>
    </citation>
    <scope>NUCLEOTIDE SEQUENCE [LARGE SCALE GENOMIC DNA]</scope>
</reference>
<comment type="similarity">
    <text evidence="1">Belongs to the TRAFAC class TrmE-Era-EngA-EngB-Septin-like GTPase superfamily. AIG1/Toc34/Toc159-like paraseptin GTPase family. IAN subfamily.</text>
</comment>
<evidence type="ECO:0000256" key="3">
    <source>
        <dbReference type="ARBA" id="ARBA00023134"/>
    </source>
</evidence>
<dbReference type="Gene3D" id="3.40.50.300">
    <property type="entry name" value="P-loop containing nucleotide triphosphate hydrolases"/>
    <property type="match status" value="1"/>
</dbReference>
<name>A0AAV2GZI0_LYMST</name>
<dbReference type="AlphaFoldDB" id="A0AAV2GZI0"/>
<protein>
    <recommendedName>
        <fullName evidence="4">AIG1-type G domain-containing protein</fullName>
    </recommendedName>
</protein>
<sequence length="395" mass="44989">MSSASDLNMVLLGKTGNGKSSTGNTILRRDVFPTSDRSTSLTKLATLECSQSELTSSIIHVVDTPGLMDTDDDDALSVIGQGMSLCPDGFDAVIVVLRYGSTLTREEEGCVNILKQHLGPTFLQDYGVIIMTHGDSFDLNRTAISFSDWCRAENHNDKFGHLLTECRGRCVLFHNKGNQYEEKRERSVVALIDIIRTRIRRRYRCQNFDAAVETRNIMLEKINMPALHKVVQENISLMEELLQKDMKSETFSFDNMNNRAQELHKAINDLPDSPEVKVLIVKIKLITDKIDYLKRETDKQKRSETQKQMKKDLRIVKNPPSKSPVIIANVQLMFAKVAYPLGITFTLGFAADFLRNLVFEKKIVYEVEVKMFEKRNKRYAEAMERYLKLDSLSSS</sequence>
<evidence type="ECO:0000256" key="1">
    <source>
        <dbReference type="ARBA" id="ARBA00008535"/>
    </source>
</evidence>
<dbReference type="InterPro" id="IPR006703">
    <property type="entry name" value="G_AIG1"/>
</dbReference>
<organism evidence="5 6">
    <name type="scientific">Lymnaea stagnalis</name>
    <name type="common">Great pond snail</name>
    <name type="synonym">Helix stagnalis</name>
    <dbReference type="NCBI Taxonomy" id="6523"/>
    <lineage>
        <taxon>Eukaryota</taxon>
        <taxon>Metazoa</taxon>
        <taxon>Spiralia</taxon>
        <taxon>Lophotrochozoa</taxon>
        <taxon>Mollusca</taxon>
        <taxon>Gastropoda</taxon>
        <taxon>Heterobranchia</taxon>
        <taxon>Euthyneura</taxon>
        <taxon>Panpulmonata</taxon>
        <taxon>Hygrophila</taxon>
        <taxon>Lymnaeoidea</taxon>
        <taxon>Lymnaeidae</taxon>
        <taxon>Lymnaea</taxon>
    </lineage>
</organism>
<evidence type="ECO:0000259" key="4">
    <source>
        <dbReference type="PROSITE" id="PS51720"/>
    </source>
</evidence>
<evidence type="ECO:0000313" key="5">
    <source>
        <dbReference type="EMBL" id="CAL1526491.1"/>
    </source>
</evidence>
<evidence type="ECO:0000313" key="6">
    <source>
        <dbReference type="Proteomes" id="UP001497497"/>
    </source>
</evidence>
<keyword evidence="6" id="KW-1185">Reference proteome</keyword>
<dbReference type="Proteomes" id="UP001497497">
    <property type="component" value="Unassembled WGS sequence"/>
</dbReference>
<comment type="caution">
    <text evidence="5">The sequence shown here is derived from an EMBL/GenBank/DDBJ whole genome shotgun (WGS) entry which is preliminary data.</text>
</comment>
<dbReference type="Pfam" id="PF04548">
    <property type="entry name" value="AIG1"/>
    <property type="match status" value="1"/>
</dbReference>
<dbReference type="GO" id="GO:0005525">
    <property type="term" value="F:GTP binding"/>
    <property type="evidence" value="ECO:0007669"/>
    <property type="project" value="UniProtKB-KW"/>
</dbReference>